<dbReference type="AlphaFoldDB" id="A0A520RXH8"/>
<organism evidence="3 4">
    <name type="scientific">OM182 bacterium</name>
    <dbReference type="NCBI Taxonomy" id="2510334"/>
    <lineage>
        <taxon>Bacteria</taxon>
        <taxon>Pseudomonadati</taxon>
        <taxon>Pseudomonadota</taxon>
        <taxon>Gammaproteobacteria</taxon>
        <taxon>OMG group</taxon>
        <taxon>OM182 clade</taxon>
    </lineage>
</organism>
<keyword evidence="1" id="KW-0732">Signal</keyword>
<protein>
    <recommendedName>
        <fullName evidence="2">Ysc84 actin-binding domain-containing protein</fullName>
    </recommendedName>
</protein>
<dbReference type="Proteomes" id="UP000320404">
    <property type="component" value="Unassembled WGS sequence"/>
</dbReference>
<dbReference type="Pfam" id="PF04366">
    <property type="entry name" value="Ysc84"/>
    <property type="match status" value="1"/>
</dbReference>
<evidence type="ECO:0000313" key="3">
    <source>
        <dbReference type="EMBL" id="RZO74952.1"/>
    </source>
</evidence>
<feature type="signal peptide" evidence="1">
    <location>
        <begin position="1"/>
        <end position="17"/>
    </location>
</feature>
<reference evidence="3 4" key="1">
    <citation type="submission" date="2019-02" db="EMBL/GenBank/DDBJ databases">
        <title>Prokaryotic population dynamics and viral predation in marine succession experiment using metagenomics: the confinement effect.</title>
        <authorList>
            <person name="Haro-Moreno J.M."/>
            <person name="Rodriguez-Valera F."/>
            <person name="Lopez-Perez M."/>
        </authorList>
    </citation>
    <scope>NUCLEOTIDE SEQUENCE [LARGE SCALE GENOMIC DNA]</scope>
    <source>
        <strain evidence="3">MED-G158</strain>
    </source>
</reference>
<evidence type="ECO:0000259" key="2">
    <source>
        <dbReference type="Pfam" id="PF04366"/>
    </source>
</evidence>
<proteinExistence type="predicted"/>
<feature type="chain" id="PRO_5021767743" description="Ysc84 actin-binding domain-containing protein" evidence="1">
    <location>
        <begin position="18"/>
        <end position="189"/>
    </location>
</feature>
<dbReference type="EMBL" id="SHAH01000075">
    <property type="protein sequence ID" value="RZO74952.1"/>
    <property type="molecule type" value="Genomic_DNA"/>
</dbReference>
<comment type="caution">
    <text evidence="3">The sequence shown here is derived from an EMBL/GenBank/DDBJ whole genome shotgun (WGS) entry which is preliminary data.</text>
</comment>
<sequence>MRIANLTLSLVCLFTIASCTSTGIGGGNAAERRQGILEMRQDVLTELYSIKPDTRVQIGSAAGYAVFTNANINLILASFGGGVGVVRDNENGGDTFMRMGEVGIGLGAGVKDFRAVFVFHDHAALDRFMDLGIAVGGQADAAAKAGDLGAAVGGEAIVDNVTVYQLTQSGLALQATIKGTRYWRDSQLN</sequence>
<feature type="domain" description="Ysc84 actin-binding" evidence="2">
    <location>
        <begin position="101"/>
        <end position="189"/>
    </location>
</feature>
<evidence type="ECO:0000313" key="4">
    <source>
        <dbReference type="Proteomes" id="UP000320404"/>
    </source>
</evidence>
<dbReference type="InterPro" id="IPR007461">
    <property type="entry name" value="Ysc84_actin-binding"/>
</dbReference>
<gene>
    <name evidence="3" type="ORF">EVA69_05005</name>
</gene>
<evidence type="ECO:0000256" key="1">
    <source>
        <dbReference type="SAM" id="SignalP"/>
    </source>
</evidence>
<dbReference type="PROSITE" id="PS51257">
    <property type="entry name" value="PROKAR_LIPOPROTEIN"/>
    <property type="match status" value="1"/>
</dbReference>
<accession>A0A520RXH8</accession>
<name>A0A520RXH8_9GAMM</name>